<feature type="region of interest" description="Disordered" evidence="1">
    <location>
        <begin position="175"/>
        <end position="219"/>
    </location>
</feature>
<organism evidence="2 3">
    <name type="scientific">Dentiscutata erythropus</name>
    <dbReference type="NCBI Taxonomy" id="1348616"/>
    <lineage>
        <taxon>Eukaryota</taxon>
        <taxon>Fungi</taxon>
        <taxon>Fungi incertae sedis</taxon>
        <taxon>Mucoromycota</taxon>
        <taxon>Glomeromycotina</taxon>
        <taxon>Glomeromycetes</taxon>
        <taxon>Diversisporales</taxon>
        <taxon>Gigasporaceae</taxon>
        <taxon>Dentiscutata</taxon>
    </lineage>
</organism>
<reference evidence="2" key="1">
    <citation type="submission" date="2021-06" db="EMBL/GenBank/DDBJ databases">
        <authorList>
            <person name="Kallberg Y."/>
            <person name="Tangrot J."/>
            <person name="Rosling A."/>
        </authorList>
    </citation>
    <scope>NUCLEOTIDE SEQUENCE</scope>
    <source>
        <strain evidence="2">MA453B</strain>
    </source>
</reference>
<dbReference type="AlphaFoldDB" id="A0A9N9AWR2"/>
<dbReference type="Proteomes" id="UP000789405">
    <property type="component" value="Unassembled WGS sequence"/>
</dbReference>
<feature type="compositionally biased region" description="Basic and acidic residues" evidence="1">
    <location>
        <begin position="175"/>
        <end position="213"/>
    </location>
</feature>
<proteinExistence type="predicted"/>
<evidence type="ECO:0000313" key="2">
    <source>
        <dbReference type="EMBL" id="CAG8545075.1"/>
    </source>
</evidence>
<gene>
    <name evidence="2" type="ORF">DERYTH_LOCUS4992</name>
</gene>
<protein>
    <submittedName>
        <fullName evidence="2">14989_t:CDS:1</fullName>
    </submittedName>
</protein>
<evidence type="ECO:0000313" key="3">
    <source>
        <dbReference type="Proteomes" id="UP000789405"/>
    </source>
</evidence>
<sequence length="219" mass="24663">MEGEIGLVSLIKSMIGLVAEAVKSLKEMQEKRHEKNTEAYSKITEDTIELNNKCKKLSVEEKFDDNDSAFEEWLEKELDKRRVIVSGTNEDANNADKGVVTMCMIDSDEKEINESDSKNMMVSIDEKCVNDTLELNSKIDSIEYVDEASTVGRCYQNVIDAEKNLDNHYEDRIGIGKNEHKTAEGRDSNGKDNLESGHGEDVDIAKDEIKNDSNEAFDV</sequence>
<evidence type="ECO:0000256" key="1">
    <source>
        <dbReference type="SAM" id="MobiDB-lite"/>
    </source>
</evidence>
<dbReference type="EMBL" id="CAJVPY010002001">
    <property type="protein sequence ID" value="CAG8545075.1"/>
    <property type="molecule type" value="Genomic_DNA"/>
</dbReference>
<keyword evidence="3" id="KW-1185">Reference proteome</keyword>
<accession>A0A9N9AWR2</accession>
<name>A0A9N9AWR2_9GLOM</name>
<comment type="caution">
    <text evidence="2">The sequence shown here is derived from an EMBL/GenBank/DDBJ whole genome shotgun (WGS) entry which is preliminary data.</text>
</comment>